<proteinExistence type="predicted"/>
<dbReference type="AlphaFoldDB" id="A0AAP0Q8A8"/>
<comment type="caution">
    <text evidence="1">The sequence shown here is derived from an EMBL/GenBank/DDBJ whole genome shotgun (WGS) entry which is preliminary data.</text>
</comment>
<evidence type="ECO:0000313" key="2">
    <source>
        <dbReference type="Proteomes" id="UP001420932"/>
    </source>
</evidence>
<gene>
    <name evidence="1" type="ORF">Syun_002713</name>
</gene>
<dbReference type="Proteomes" id="UP001420932">
    <property type="component" value="Unassembled WGS sequence"/>
</dbReference>
<dbReference type="EMBL" id="JBBNAF010000001">
    <property type="protein sequence ID" value="KAK9170573.1"/>
    <property type="molecule type" value="Genomic_DNA"/>
</dbReference>
<name>A0AAP0Q8A8_9MAGN</name>
<keyword evidence="2" id="KW-1185">Reference proteome</keyword>
<evidence type="ECO:0000313" key="1">
    <source>
        <dbReference type="EMBL" id="KAK9170573.1"/>
    </source>
</evidence>
<sequence length="58" mass="6929">MEMKSRGELDTDLILRSSAMHSANIGKKKKIVVFKYRFRHFDLFFFLSQFCIDLDIQL</sequence>
<accession>A0AAP0Q8A8</accession>
<protein>
    <submittedName>
        <fullName evidence="1">Uncharacterized protein</fullName>
    </submittedName>
</protein>
<reference evidence="1 2" key="1">
    <citation type="submission" date="2024-01" db="EMBL/GenBank/DDBJ databases">
        <title>Genome assemblies of Stephania.</title>
        <authorList>
            <person name="Yang L."/>
        </authorList>
    </citation>
    <scope>NUCLEOTIDE SEQUENCE [LARGE SCALE GENOMIC DNA]</scope>
    <source>
        <strain evidence="1">YNDBR</strain>
        <tissue evidence="1">Leaf</tissue>
    </source>
</reference>
<organism evidence="1 2">
    <name type="scientific">Stephania yunnanensis</name>
    <dbReference type="NCBI Taxonomy" id="152371"/>
    <lineage>
        <taxon>Eukaryota</taxon>
        <taxon>Viridiplantae</taxon>
        <taxon>Streptophyta</taxon>
        <taxon>Embryophyta</taxon>
        <taxon>Tracheophyta</taxon>
        <taxon>Spermatophyta</taxon>
        <taxon>Magnoliopsida</taxon>
        <taxon>Ranunculales</taxon>
        <taxon>Menispermaceae</taxon>
        <taxon>Menispermoideae</taxon>
        <taxon>Cissampelideae</taxon>
        <taxon>Stephania</taxon>
    </lineage>
</organism>